<proteinExistence type="predicted"/>
<dbReference type="OrthoDB" id="3648254at2759"/>
<dbReference type="Proteomes" id="UP000660729">
    <property type="component" value="Unassembled WGS sequence"/>
</dbReference>
<evidence type="ECO:0000313" key="2">
    <source>
        <dbReference type="EMBL" id="KAF7196997.1"/>
    </source>
</evidence>
<gene>
    <name evidence="2" type="ORF">HII31_01697</name>
</gene>
<evidence type="ECO:0000313" key="3">
    <source>
        <dbReference type="Proteomes" id="UP000660729"/>
    </source>
</evidence>
<dbReference type="EMBL" id="JABCIY010000021">
    <property type="protein sequence ID" value="KAF7196997.1"/>
    <property type="molecule type" value="Genomic_DNA"/>
</dbReference>
<evidence type="ECO:0000256" key="1">
    <source>
        <dbReference type="SAM" id="MobiDB-lite"/>
    </source>
</evidence>
<sequence>MSSDSDSSFGDGARLRRQPPMSTRSSQFGNDVRESESVLMGRELRREQITAMFDAETIADERHHLFQFIRQWNINVPEWQGEEPWPLGSDPNENATEALARQRREFADQDNDIRMTSSEVIEMHEPTVEAPEPDPDADSSIHSEAPEIGDEMLHFSDTSSEAEITYPRPSPLTIDPNTGAIDENHFANETAPYAILLDRIQDFAAGRPERDQSIIQDFAYNVSSQIWGDRGPGIARNVTGRWTPCIEQPNPRNEKLLDAQWDEILFHEAETAKWKLHRNAAGILFHQAYLEWKRDSKTDADAFTEHWTNAMKVTSNDACIASILTWFPDLPDTVKSPLARLSRCHHKLAALNHSIETLRYTAMEPNCNTEAAIARWKQYRKSEAFLLGRQLHGHKGRFGYESSSAFRSDYTCYCAACTPLSARLDNKENLGEYVALETGLKIREVRILLAEKECAAKVASHATLDSHRFAVECASRWAETAGIIFRASIEHISRLPEGSFPQEVTRGLWDLERKVQDFRRRCEMLRQGLDDVREPQTENLSPWAQPRRLEQLRRSLADQAA</sequence>
<dbReference type="AlphaFoldDB" id="A0A8H6RTD6"/>
<comment type="caution">
    <text evidence="2">The sequence shown here is derived from an EMBL/GenBank/DDBJ whole genome shotgun (WGS) entry which is preliminary data.</text>
</comment>
<name>A0A8H6RTD6_9PEZI</name>
<accession>A0A8H6RTD6</accession>
<feature type="region of interest" description="Disordered" evidence="1">
    <location>
        <begin position="1"/>
        <end position="37"/>
    </location>
</feature>
<keyword evidence="3" id="KW-1185">Reference proteome</keyword>
<organism evidence="2 3">
    <name type="scientific">Pseudocercospora fuligena</name>
    <dbReference type="NCBI Taxonomy" id="685502"/>
    <lineage>
        <taxon>Eukaryota</taxon>
        <taxon>Fungi</taxon>
        <taxon>Dikarya</taxon>
        <taxon>Ascomycota</taxon>
        <taxon>Pezizomycotina</taxon>
        <taxon>Dothideomycetes</taxon>
        <taxon>Dothideomycetidae</taxon>
        <taxon>Mycosphaerellales</taxon>
        <taxon>Mycosphaerellaceae</taxon>
        <taxon>Pseudocercospora</taxon>
    </lineage>
</organism>
<protein>
    <submittedName>
        <fullName evidence="2">Uncharacterized protein</fullName>
    </submittedName>
</protein>
<reference evidence="2" key="1">
    <citation type="submission" date="2020-04" db="EMBL/GenBank/DDBJ databases">
        <title>Draft genome resource of the tomato pathogen Pseudocercospora fuligena.</title>
        <authorList>
            <person name="Zaccaron A."/>
        </authorList>
    </citation>
    <scope>NUCLEOTIDE SEQUENCE</scope>
    <source>
        <strain evidence="2">PF001</strain>
    </source>
</reference>
<feature type="compositionally biased region" description="Polar residues" evidence="1">
    <location>
        <begin position="20"/>
        <end position="29"/>
    </location>
</feature>